<dbReference type="Proteomes" id="UP000830835">
    <property type="component" value="Unassembled WGS sequence"/>
</dbReference>
<dbReference type="InterPro" id="IPR045388">
    <property type="entry name" value="HHL1-like"/>
</dbReference>
<dbReference type="RefSeq" id="WP_244348322.1">
    <property type="nucleotide sequence ID" value="NZ_JAFIRA010000001.1"/>
</dbReference>
<evidence type="ECO:0000313" key="3">
    <source>
        <dbReference type="Proteomes" id="UP000830835"/>
    </source>
</evidence>
<proteinExistence type="predicted"/>
<comment type="caution">
    <text evidence="2">The sequence shown here is derived from an EMBL/GenBank/DDBJ whole genome shotgun (WGS) entry which is preliminary data.</text>
</comment>
<dbReference type="EMBL" id="JAFIRA010000001">
    <property type="protein sequence ID" value="MCJ2541318.1"/>
    <property type="molecule type" value="Genomic_DNA"/>
</dbReference>
<evidence type="ECO:0000313" key="2">
    <source>
        <dbReference type="EMBL" id="MCJ2541318.1"/>
    </source>
</evidence>
<feature type="region of interest" description="Disordered" evidence="1">
    <location>
        <begin position="1"/>
        <end position="35"/>
    </location>
</feature>
<protein>
    <submittedName>
        <fullName evidence="2">Uncharacterized protein</fullName>
    </submittedName>
</protein>
<dbReference type="Pfam" id="PF20133">
    <property type="entry name" value="HHL1-like"/>
    <property type="match status" value="1"/>
</dbReference>
<gene>
    <name evidence="2" type="ORF">JX360_00100</name>
</gene>
<keyword evidence="3" id="KW-1185">Reference proteome</keyword>
<name>A0ABT0C6B2_THEVL</name>
<reference evidence="2" key="1">
    <citation type="submission" date="2021-02" db="EMBL/GenBank/DDBJ databases">
        <title>The CRISPR/cas machinery reduction and long-range gene transfer in the hot spring cyanobacterium Synechococcus.</title>
        <authorList>
            <person name="Dvorak P."/>
            <person name="Jahodarova E."/>
            <person name="Hasler P."/>
            <person name="Poulickova A."/>
        </authorList>
    </citation>
    <scope>NUCLEOTIDE SEQUENCE</scope>
    <source>
        <strain evidence="2">Rupite</strain>
    </source>
</reference>
<organism evidence="2 3">
    <name type="scientific">Thermostichus vulcanus str. 'Rupite'</name>
    <dbReference type="NCBI Taxonomy" id="2813851"/>
    <lineage>
        <taxon>Bacteria</taxon>
        <taxon>Bacillati</taxon>
        <taxon>Cyanobacteriota</taxon>
        <taxon>Cyanophyceae</taxon>
        <taxon>Thermostichales</taxon>
        <taxon>Thermostichaceae</taxon>
        <taxon>Thermostichus</taxon>
    </lineage>
</organism>
<evidence type="ECO:0000256" key="1">
    <source>
        <dbReference type="SAM" id="MobiDB-lite"/>
    </source>
</evidence>
<accession>A0ABT0C6B2</accession>
<sequence>MSQSKGFSKSKPTKTPPNPNAVKRKQAAKRYDELQSKGMPEFNIFARSGKATPGKPNPWLPVGSLAVGRSSAIHQAIFQNEEELKKAALRLFPRLSKVKDDLEFGFRLKDKDYQDEPIQLAIRPKPSPIQVWMEKIRGWLGLSAKGVSKKA</sequence>